<feature type="binding site" evidence="12">
    <location>
        <position position="243"/>
    </location>
    <ligand>
        <name>Zn(2+)</name>
        <dbReference type="ChEBI" id="CHEBI:29105"/>
    </ligand>
</feature>
<evidence type="ECO:0000256" key="11">
    <source>
        <dbReference type="ARBA" id="ARBA00024535"/>
    </source>
</evidence>
<evidence type="ECO:0000256" key="12">
    <source>
        <dbReference type="HAMAP-Rule" id="MF_00388"/>
    </source>
</evidence>
<dbReference type="GO" id="GO:0016020">
    <property type="term" value="C:membrane"/>
    <property type="evidence" value="ECO:0007669"/>
    <property type="project" value="GOC"/>
</dbReference>
<dbReference type="EMBL" id="JPMI01000109">
    <property type="protein sequence ID" value="KFA92089.1"/>
    <property type="molecule type" value="Genomic_DNA"/>
</dbReference>
<dbReference type="NCBIfam" id="TIGR00325">
    <property type="entry name" value="lpxC"/>
    <property type="match status" value="1"/>
</dbReference>
<keyword evidence="5 12" id="KW-0444">Lipid biosynthesis</keyword>
<dbReference type="RefSeq" id="WP_043395963.1">
    <property type="nucleotide sequence ID" value="NZ_JPMI01000109.1"/>
</dbReference>
<dbReference type="InterPro" id="IPR011334">
    <property type="entry name" value="UDP-acyl_GlcNac_deAcase_C"/>
</dbReference>
<name>A0A084SUF4_9BACT</name>
<accession>A0A084SUF4</accession>
<comment type="function">
    <text evidence="2 12">Catalyzes the hydrolysis of UDP-3-O-myristoyl-N-acetylglucosamine to form UDP-3-O-myristoylglucosamine and acetate, the committed step in lipid A biosynthesis.</text>
</comment>
<dbReference type="HAMAP" id="MF_00388">
    <property type="entry name" value="LpxC"/>
    <property type="match status" value="1"/>
</dbReference>
<dbReference type="EC" id="3.5.1.108" evidence="4 12"/>
<evidence type="ECO:0000256" key="2">
    <source>
        <dbReference type="ARBA" id="ARBA00002923"/>
    </source>
</evidence>
<dbReference type="InterPro" id="IPR015870">
    <property type="entry name" value="UDP-acyl_N-AcGlcN_deAcase_N"/>
</dbReference>
<dbReference type="UniPathway" id="UPA00359">
    <property type="reaction ID" value="UER00478"/>
</dbReference>
<keyword evidence="6 12" id="KW-0441">Lipid A biosynthesis</keyword>
<dbReference type="GO" id="GO:0009245">
    <property type="term" value="P:lipid A biosynthetic process"/>
    <property type="evidence" value="ECO:0007669"/>
    <property type="project" value="UniProtKB-UniRule"/>
</dbReference>
<feature type="binding site" evidence="12">
    <location>
        <position position="239"/>
    </location>
    <ligand>
        <name>Zn(2+)</name>
        <dbReference type="ChEBI" id="CHEBI:29105"/>
    </ligand>
</feature>
<dbReference type="GO" id="GO:0103117">
    <property type="term" value="F:UDP-3-O-acyl-N-acetylglucosamine deacetylase activity"/>
    <property type="evidence" value="ECO:0007669"/>
    <property type="project" value="UniProtKB-UniRule"/>
</dbReference>
<feature type="binding site" evidence="12">
    <location>
        <position position="82"/>
    </location>
    <ligand>
        <name>Zn(2+)</name>
        <dbReference type="ChEBI" id="CHEBI:29105"/>
    </ligand>
</feature>
<dbReference type="GO" id="GO:0046872">
    <property type="term" value="F:metal ion binding"/>
    <property type="evidence" value="ECO:0007669"/>
    <property type="project" value="UniProtKB-KW"/>
</dbReference>
<evidence type="ECO:0000256" key="10">
    <source>
        <dbReference type="ARBA" id="ARBA00023098"/>
    </source>
</evidence>
<reference evidence="13 14" key="1">
    <citation type="submission" date="2014-07" db="EMBL/GenBank/DDBJ databases">
        <title>Draft Genome Sequence of Gephyronic Acid Producer, Cystobacter violaceus Strain Cb vi76.</title>
        <authorList>
            <person name="Stevens D.C."/>
            <person name="Young J."/>
            <person name="Carmichael R."/>
            <person name="Tan J."/>
            <person name="Taylor R.E."/>
        </authorList>
    </citation>
    <scope>NUCLEOTIDE SEQUENCE [LARGE SCALE GENOMIC DNA]</scope>
    <source>
        <strain evidence="13 14">Cb vi76</strain>
    </source>
</reference>
<sequence>MAYTSYNQRTLSHPVRCQGVGLHSGAPVNLSLLPAPVNHGIVFVRTDTPRPVSIPALTEYVVDTSLATTLGKDGVKVSTVEHLMSALAGMGLDNVRVELDGPEVPIMDGSAAPFAALIAEAGLREQEEPRRVLVIKKTVSVTDGDKEASFSPANRFRISCTVDFKHPLITGQSFDLEFSDRCFHREISRARTFGFLRDVEMLKKMGLARGGSLENAIVVDEFSILNPDGLRFPDEFVRHKILDAVGDISLFGRPVIGHLKAFKTGHALNQKLVKAVLSDPSSYEIVPARKHLELPELRLPEISLEPLVA</sequence>
<feature type="active site" description="Proton donor" evidence="12">
    <location>
        <position position="266"/>
    </location>
</feature>
<keyword evidence="9 12" id="KW-0862">Zinc</keyword>
<evidence type="ECO:0000256" key="3">
    <source>
        <dbReference type="ARBA" id="ARBA00005002"/>
    </source>
</evidence>
<keyword evidence="13" id="KW-0012">Acyltransferase</keyword>
<dbReference type="InterPro" id="IPR020568">
    <property type="entry name" value="Ribosomal_Su5_D2-typ_SF"/>
</dbReference>
<dbReference type="Pfam" id="PF03331">
    <property type="entry name" value="LpxC"/>
    <property type="match status" value="1"/>
</dbReference>
<dbReference type="PANTHER" id="PTHR33694">
    <property type="entry name" value="UDP-3-O-ACYL-N-ACETYLGLUCOSAMINE DEACETYLASE 1, MITOCHONDRIAL-RELATED"/>
    <property type="match status" value="1"/>
</dbReference>
<comment type="pathway">
    <text evidence="3 12">Glycolipid biosynthesis; lipid IV(A) biosynthesis; lipid IV(A) from (3R)-3-hydroxytetradecanoyl-[acyl-carrier-protein] and UDP-N-acetyl-alpha-D-glucosamine: step 2/6.</text>
</comment>
<dbReference type="GO" id="GO:0016746">
    <property type="term" value="F:acyltransferase activity"/>
    <property type="evidence" value="ECO:0007669"/>
    <property type="project" value="UniProtKB-KW"/>
</dbReference>
<organism evidence="13 14">
    <name type="scientific">Archangium violaceum Cb vi76</name>
    <dbReference type="NCBI Taxonomy" id="1406225"/>
    <lineage>
        <taxon>Bacteria</taxon>
        <taxon>Pseudomonadati</taxon>
        <taxon>Myxococcota</taxon>
        <taxon>Myxococcia</taxon>
        <taxon>Myxococcales</taxon>
        <taxon>Cystobacterineae</taxon>
        <taxon>Archangiaceae</taxon>
        <taxon>Archangium</taxon>
    </lineage>
</organism>
<keyword evidence="10 12" id="KW-0443">Lipid metabolism</keyword>
<evidence type="ECO:0000256" key="4">
    <source>
        <dbReference type="ARBA" id="ARBA00012745"/>
    </source>
</evidence>
<comment type="catalytic activity">
    <reaction evidence="11 12">
        <text>a UDP-3-O-[(3R)-3-hydroxyacyl]-N-acetyl-alpha-D-glucosamine + H2O = a UDP-3-O-[(3R)-3-hydroxyacyl]-alpha-D-glucosamine + acetate</text>
        <dbReference type="Rhea" id="RHEA:67816"/>
        <dbReference type="ChEBI" id="CHEBI:15377"/>
        <dbReference type="ChEBI" id="CHEBI:30089"/>
        <dbReference type="ChEBI" id="CHEBI:137740"/>
        <dbReference type="ChEBI" id="CHEBI:173225"/>
        <dbReference type="EC" id="3.5.1.108"/>
    </reaction>
</comment>
<proteinExistence type="inferred from homology"/>
<keyword evidence="8 12" id="KW-0378">Hydrolase</keyword>
<keyword evidence="13" id="KW-0808">Transferase</keyword>
<evidence type="ECO:0000313" key="13">
    <source>
        <dbReference type="EMBL" id="KFA92089.1"/>
    </source>
</evidence>
<dbReference type="Gene3D" id="3.30.230.20">
    <property type="entry name" value="lpxc deacetylase, domain 1"/>
    <property type="match status" value="1"/>
</dbReference>
<dbReference type="AlphaFoldDB" id="A0A084SUF4"/>
<dbReference type="InterPro" id="IPR004463">
    <property type="entry name" value="UDP-acyl_GlcNac_deAcase"/>
</dbReference>
<comment type="similarity">
    <text evidence="12">Belongs to the LpxC family.</text>
</comment>
<evidence type="ECO:0000256" key="5">
    <source>
        <dbReference type="ARBA" id="ARBA00022516"/>
    </source>
</evidence>
<dbReference type="PANTHER" id="PTHR33694:SF1">
    <property type="entry name" value="UDP-3-O-ACYL-N-ACETYLGLUCOSAMINE DEACETYLASE 1, MITOCHONDRIAL-RELATED"/>
    <property type="match status" value="1"/>
</dbReference>
<comment type="cofactor">
    <cofactor evidence="1 12">
        <name>Zn(2+)</name>
        <dbReference type="ChEBI" id="CHEBI:29105"/>
    </cofactor>
</comment>
<dbReference type="SUPFAM" id="SSF54211">
    <property type="entry name" value="Ribosomal protein S5 domain 2-like"/>
    <property type="match status" value="2"/>
</dbReference>
<keyword evidence="7 12" id="KW-0479">Metal-binding</keyword>
<comment type="caution">
    <text evidence="13">The sequence shown here is derived from an EMBL/GenBank/DDBJ whole genome shotgun (WGS) entry which is preliminary data.</text>
</comment>
<gene>
    <name evidence="12" type="primary">lpxC</name>
    <name evidence="13" type="ORF">Q664_17395</name>
</gene>
<dbReference type="Gene3D" id="3.30.1700.10">
    <property type="entry name" value="lpxc deacetylase, domain 2"/>
    <property type="match status" value="1"/>
</dbReference>
<evidence type="ECO:0000313" key="14">
    <source>
        <dbReference type="Proteomes" id="UP000028547"/>
    </source>
</evidence>
<evidence type="ECO:0000256" key="7">
    <source>
        <dbReference type="ARBA" id="ARBA00022723"/>
    </source>
</evidence>
<evidence type="ECO:0000256" key="6">
    <source>
        <dbReference type="ARBA" id="ARBA00022556"/>
    </source>
</evidence>
<evidence type="ECO:0000256" key="1">
    <source>
        <dbReference type="ARBA" id="ARBA00001947"/>
    </source>
</evidence>
<evidence type="ECO:0000256" key="8">
    <source>
        <dbReference type="ARBA" id="ARBA00022801"/>
    </source>
</evidence>
<evidence type="ECO:0000256" key="9">
    <source>
        <dbReference type="ARBA" id="ARBA00022833"/>
    </source>
</evidence>
<protein>
    <recommendedName>
        <fullName evidence="4 12">UDP-3-O-acyl-N-acetylglucosamine deacetylase</fullName>
        <shortName evidence="12">UDP-3-O-acyl-GlcNAc deacetylase</shortName>
        <ecNumber evidence="4 12">3.5.1.108</ecNumber>
    </recommendedName>
    <alternativeName>
        <fullName evidence="12">UDP-3-O-[R-3-hydroxymyristoyl]-N-acetylglucosamine deacetylase</fullName>
    </alternativeName>
</protein>
<dbReference type="Proteomes" id="UP000028547">
    <property type="component" value="Unassembled WGS sequence"/>
</dbReference>